<evidence type="ECO:0000313" key="3">
    <source>
        <dbReference type="Proteomes" id="UP000807353"/>
    </source>
</evidence>
<evidence type="ECO:0000259" key="1">
    <source>
        <dbReference type="Pfam" id="PF24968"/>
    </source>
</evidence>
<dbReference type="EMBL" id="MU150233">
    <property type="protein sequence ID" value="KAF9468383.1"/>
    <property type="molecule type" value="Genomic_DNA"/>
</dbReference>
<protein>
    <recommendedName>
        <fullName evidence="1">DUF7770 domain-containing protein</fullName>
    </recommendedName>
</protein>
<sequence length="197" mass="22679">MNHIFSAIHAVGQASSERHQANPELRSTVKFGTSMLNPAVRQMTVNSVIIHGSMDPNGRYVHWRLYLQLDSYSGTQSVELNSQKVSYDGLTALFIEHRLYMFSTRQLSVGHIPIRFSQRVTVQDIINLALTNKRDQYRLNTGGSGCRYWCQTFISDLVHARYIPRDSNDIVEQFILALHRQHGNHLIPYPLYHGTFY</sequence>
<feature type="domain" description="DUF7770" evidence="1">
    <location>
        <begin position="59"/>
        <end position="197"/>
    </location>
</feature>
<dbReference type="InterPro" id="IPR056672">
    <property type="entry name" value="DUF7770"/>
</dbReference>
<reference evidence="2" key="1">
    <citation type="submission" date="2020-11" db="EMBL/GenBank/DDBJ databases">
        <authorList>
            <consortium name="DOE Joint Genome Institute"/>
            <person name="Ahrendt S."/>
            <person name="Riley R."/>
            <person name="Andreopoulos W."/>
            <person name="Labutti K."/>
            <person name="Pangilinan J."/>
            <person name="Ruiz-Duenas F.J."/>
            <person name="Barrasa J.M."/>
            <person name="Sanchez-Garcia M."/>
            <person name="Camarero S."/>
            <person name="Miyauchi S."/>
            <person name="Serrano A."/>
            <person name="Linde D."/>
            <person name="Babiker R."/>
            <person name="Drula E."/>
            <person name="Ayuso-Fernandez I."/>
            <person name="Pacheco R."/>
            <person name="Padilla G."/>
            <person name="Ferreira P."/>
            <person name="Barriuso J."/>
            <person name="Kellner H."/>
            <person name="Castanera R."/>
            <person name="Alfaro M."/>
            <person name="Ramirez L."/>
            <person name="Pisabarro A.G."/>
            <person name="Kuo A."/>
            <person name="Tritt A."/>
            <person name="Lipzen A."/>
            <person name="He G."/>
            <person name="Yan M."/>
            <person name="Ng V."/>
            <person name="Cullen D."/>
            <person name="Martin F."/>
            <person name="Rosso M.-N."/>
            <person name="Henrissat B."/>
            <person name="Hibbett D."/>
            <person name="Martinez A.T."/>
            <person name="Grigoriev I.V."/>
        </authorList>
    </citation>
    <scope>NUCLEOTIDE SEQUENCE</scope>
    <source>
        <strain evidence="2">CBS 247.69</strain>
    </source>
</reference>
<dbReference type="Pfam" id="PF24968">
    <property type="entry name" value="DUF7770"/>
    <property type="match status" value="1"/>
</dbReference>
<accession>A0A9P6CQ82</accession>
<dbReference type="OrthoDB" id="2925781at2759"/>
<dbReference type="Proteomes" id="UP000807353">
    <property type="component" value="Unassembled WGS sequence"/>
</dbReference>
<dbReference type="AlphaFoldDB" id="A0A9P6CQ82"/>
<proteinExistence type="predicted"/>
<keyword evidence="3" id="KW-1185">Reference proteome</keyword>
<comment type="caution">
    <text evidence="2">The sequence shown here is derived from an EMBL/GenBank/DDBJ whole genome shotgun (WGS) entry which is preliminary data.</text>
</comment>
<gene>
    <name evidence="2" type="ORF">BDZ94DRAFT_1318043</name>
</gene>
<name>A0A9P6CQ82_9AGAR</name>
<organism evidence="2 3">
    <name type="scientific">Collybia nuda</name>
    <dbReference type="NCBI Taxonomy" id="64659"/>
    <lineage>
        <taxon>Eukaryota</taxon>
        <taxon>Fungi</taxon>
        <taxon>Dikarya</taxon>
        <taxon>Basidiomycota</taxon>
        <taxon>Agaricomycotina</taxon>
        <taxon>Agaricomycetes</taxon>
        <taxon>Agaricomycetidae</taxon>
        <taxon>Agaricales</taxon>
        <taxon>Tricholomatineae</taxon>
        <taxon>Clitocybaceae</taxon>
        <taxon>Collybia</taxon>
    </lineage>
</organism>
<evidence type="ECO:0000313" key="2">
    <source>
        <dbReference type="EMBL" id="KAF9468383.1"/>
    </source>
</evidence>